<dbReference type="SUPFAM" id="SSF47384">
    <property type="entry name" value="Homodimeric domain of signal transducing histidine kinase"/>
    <property type="match status" value="1"/>
</dbReference>
<dbReference type="GO" id="GO:0005524">
    <property type="term" value="F:ATP binding"/>
    <property type="evidence" value="ECO:0007669"/>
    <property type="project" value="UniProtKB-KW"/>
</dbReference>
<proteinExistence type="predicted"/>
<evidence type="ECO:0000256" key="14">
    <source>
        <dbReference type="SAM" id="Phobius"/>
    </source>
</evidence>
<dbReference type="GO" id="GO:0005886">
    <property type="term" value="C:plasma membrane"/>
    <property type="evidence" value="ECO:0007669"/>
    <property type="project" value="UniProtKB-SubCell"/>
</dbReference>
<evidence type="ECO:0000256" key="6">
    <source>
        <dbReference type="ARBA" id="ARBA00022679"/>
    </source>
</evidence>
<dbReference type="InterPro" id="IPR004358">
    <property type="entry name" value="Sig_transdc_His_kin-like_C"/>
</dbReference>
<dbReference type="EMBL" id="QOVL01000005">
    <property type="protein sequence ID" value="RXG31979.1"/>
    <property type="molecule type" value="Genomic_DNA"/>
</dbReference>
<evidence type="ECO:0000256" key="3">
    <source>
        <dbReference type="ARBA" id="ARBA00012438"/>
    </source>
</evidence>
<name>A0A4Q0PN61_9FLAO</name>
<keyword evidence="10" id="KW-0067">ATP-binding</keyword>
<dbReference type="PANTHER" id="PTHR45528:SF1">
    <property type="entry name" value="SENSOR HISTIDINE KINASE CPXA"/>
    <property type="match status" value="1"/>
</dbReference>
<dbReference type="Pfam" id="PF00512">
    <property type="entry name" value="HisKA"/>
    <property type="match status" value="1"/>
</dbReference>
<evidence type="ECO:0000256" key="2">
    <source>
        <dbReference type="ARBA" id="ARBA00004651"/>
    </source>
</evidence>
<evidence type="ECO:0000256" key="13">
    <source>
        <dbReference type="ARBA" id="ARBA00023136"/>
    </source>
</evidence>
<comment type="catalytic activity">
    <reaction evidence="1">
        <text>ATP + protein L-histidine = ADP + protein N-phospho-L-histidine.</text>
        <dbReference type="EC" id="2.7.13.3"/>
    </reaction>
</comment>
<comment type="subcellular location">
    <subcellularLocation>
        <location evidence="2">Cell membrane</location>
        <topology evidence="2">Multi-pass membrane protein</topology>
    </subcellularLocation>
</comment>
<comment type="caution">
    <text evidence="16">The sequence shown here is derived from an EMBL/GenBank/DDBJ whole genome shotgun (WGS) entry which is preliminary data.</text>
</comment>
<keyword evidence="4" id="KW-1003">Cell membrane</keyword>
<dbReference type="SMART" id="SM00387">
    <property type="entry name" value="HATPase_c"/>
    <property type="match status" value="1"/>
</dbReference>
<evidence type="ECO:0000256" key="12">
    <source>
        <dbReference type="ARBA" id="ARBA00023012"/>
    </source>
</evidence>
<dbReference type="Gene3D" id="6.10.340.10">
    <property type="match status" value="1"/>
</dbReference>
<keyword evidence="12" id="KW-0902">Two-component regulatory system</keyword>
<keyword evidence="5" id="KW-0597">Phosphoprotein</keyword>
<reference evidence="16 17" key="1">
    <citation type="submission" date="2018-07" db="EMBL/GenBank/DDBJ databases">
        <title>Leeuwenhoekiella genomics.</title>
        <authorList>
            <person name="Tahon G."/>
            <person name="Willems A."/>
        </authorList>
    </citation>
    <scope>NUCLEOTIDE SEQUENCE [LARGE SCALE GENOMIC DNA]</scope>
    <source>
        <strain evidence="16 17">LMG 1345</strain>
    </source>
</reference>
<dbReference type="SMART" id="SM00388">
    <property type="entry name" value="HisKA"/>
    <property type="match status" value="1"/>
</dbReference>
<dbReference type="CDD" id="cd00082">
    <property type="entry name" value="HisKA"/>
    <property type="match status" value="1"/>
</dbReference>
<keyword evidence="6" id="KW-0808">Transferase</keyword>
<dbReference type="Gene3D" id="1.10.287.130">
    <property type="match status" value="1"/>
</dbReference>
<dbReference type="EC" id="2.7.13.3" evidence="3"/>
<accession>A0A4Q0PN61</accession>
<evidence type="ECO:0000259" key="15">
    <source>
        <dbReference type="PROSITE" id="PS50109"/>
    </source>
</evidence>
<evidence type="ECO:0000313" key="17">
    <source>
        <dbReference type="Proteomes" id="UP000290608"/>
    </source>
</evidence>
<sequence length="457" mass="51894">MKIRNKILFYFSSTVSVLLGVALLSIFILFSEYREEEFQQRQNTKIKQTLIFLNKYKAYGKELAGVMDELTINDFYDEKMLVFNADKELIFASIDNLPIANYKEILSELDTSNIWIETKVDNYDIVGVYLKIENSGYYAISKAYDEAGHSKIYFLGNVLIGIFIFITVIVILISIVLSNHISKPLTLLSERLSKFDLNHLGGSFLKTDKSSYELELLTERFNALLKKTNEAFLFQKHVVNHISHELKTPISILVSELEILKSNRDLDQVHQLLEGQIQAAKSLGDTINILLEIAKYEAGQEITLQCLRVDELLFDTIAELNSLYPNHSFGINYSSLVTGEEDLQVMGNEMLLKQAFQNLLTNSVSYGITKQTSITFDTIAQTKELAVCISNSGKTISKSEEKYLFDYFFRGANSHGQTGFGLGLVLTKKIILLHKGSIQYSSKKDKHNNFEIKIPLS</sequence>
<dbReference type="GO" id="GO:0000155">
    <property type="term" value="F:phosphorelay sensor kinase activity"/>
    <property type="evidence" value="ECO:0007669"/>
    <property type="project" value="InterPro"/>
</dbReference>
<dbReference type="PRINTS" id="PR00344">
    <property type="entry name" value="BCTRLSENSOR"/>
</dbReference>
<feature type="domain" description="Histidine kinase" evidence="15">
    <location>
        <begin position="241"/>
        <end position="457"/>
    </location>
</feature>
<dbReference type="SUPFAM" id="SSF55874">
    <property type="entry name" value="ATPase domain of HSP90 chaperone/DNA topoisomerase II/histidine kinase"/>
    <property type="match status" value="1"/>
</dbReference>
<evidence type="ECO:0000256" key="8">
    <source>
        <dbReference type="ARBA" id="ARBA00022741"/>
    </source>
</evidence>
<dbReference type="AlphaFoldDB" id="A0A4Q0PN61"/>
<keyword evidence="8" id="KW-0547">Nucleotide-binding</keyword>
<dbReference type="Gene3D" id="3.30.565.10">
    <property type="entry name" value="Histidine kinase-like ATPase, C-terminal domain"/>
    <property type="match status" value="1"/>
</dbReference>
<dbReference type="Pfam" id="PF02518">
    <property type="entry name" value="HATPase_c"/>
    <property type="match status" value="1"/>
</dbReference>
<keyword evidence="7 14" id="KW-0812">Transmembrane</keyword>
<dbReference type="InterPro" id="IPR003661">
    <property type="entry name" value="HisK_dim/P_dom"/>
</dbReference>
<feature type="transmembrane region" description="Helical" evidence="14">
    <location>
        <begin position="7"/>
        <end position="30"/>
    </location>
</feature>
<keyword evidence="13 14" id="KW-0472">Membrane</keyword>
<dbReference type="Proteomes" id="UP000290608">
    <property type="component" value="Unassembled WGS sequence"/>
</dbReference>
<dbReference type="InterPro" id="IPR036890">
    <property type="entry name" value="HATPase_C_sf"/>
</dbReference>
<dbReference type="PANTHER" id="PTHR45528">
    <property type="entry name" value="SENSOR HISTIDINE KINASE CPXA"/>
    <property type="match status" value="1"/>
</dbReference>
<dbReference type="InterPro" id="IPR050398">
    <property type="entry name" value="HssS/ArlS-like"/>
</dbReference>
<keyword evidence="9 16" id="KW-0418">Kinase</keyword>
<dbReference type="RefSeq" id="WP_073098457.1">
    <property type="nucleotide sequence ID" value="NZ_QOVL01000005.1"/>
</dbReference>
<evidence type="ECO:0000256" key="5">
    <source>
        <dbReference type="ARBA" id="ARBA00022553"/>
    </source>
</evidence>
<dbReference type="InterPro" id="IPR036097">
    <property type="entry name" value="HisK_dim/P_sf"/>
</dbReference>
<dbReference type="PROSITE" id="PS50109">
    <property type="entry name" value="HIS_KIN"/>
    <property type="match status" value="1"/>
</dbReference>
<dbReference type="InterPro" id="IPR003594">
    <property type="entry name" value="HATPase_dom"/>
</dbReference>
<keyword evidence="11 14" id="KW-1133">Transmembrane helix</keyword>
<evidence type="ECO:0000256" key="4">
    <source>
        <dbReference type="ARBA" id="ARBA00022475"/>
    </source>
</evidence>
<evidence type="ECO:0000313" key="16">
    <source>
        <dbReference type="EMBL" id="RXG31979.1"/>
    </source>
</evidence>
<evidence type="ECO:0000256" key="11">
    <source>
        <dbReference type="ARBA" id="ARBA00022989"/>
    </source>
</evidence>
<evidence type="ECO:0000256" key="7">
    <source>
        <dbReference type="ARBA" id="ARBA00022692"/>
    </source>
</evidence>
<evidence type="ECO:0000256" key="1">
    <source>
        <dbReference type="ARBA" id="ARBA00000085"/>
    </source>
</evidence>
<dbReference type="InterPro" id="IPR005467">
    <property type="entry name" value="His_kinase_dom"/>
</dbReference>
<feature type="transmembrane region" description="Helical" evidence="14">
    <location>
        <begin position="152"/>
        <end position="177"/>
    </location>
</feature>
<evidence type="ECO:0000256" key="9">
    <source>
        <dbReference type="ARBA" id="ARBA00022777"/>
    </source>
</evidence>
<evidence type="ECO:0000256" key="10">
    <source>
        <dbReference type="ARBA" id="ARBA00022840"/>
    </source>
</evidence>
<organism evidence="16 17">
    <name type="scientific">Leeuwenhoekiella marinoflava</name>
    <dbReference type="NCBI Taxonomy" id="988"/>
    <lineage>
        <taxon>Bacteria</taxon>
        <taxon>Pseudomonadati</taxon>
        <taxon>Bacteroidota</taxon>
        <taxon>Flavobacteriia</taxon>
        <taxon>Flavobacteriales</taxon>
        <taxon>Flavobacteriaceae</taxon>
        <taxon>Leeuwenhoekiella</taxon>
    </lineage>
</organism>
<dbReference type="STRING" id="1122159.SAMN02745246_01338"/>
<gene>
    <name evidence="16" type="ORF">DSL99_1281</name>
</gene>
<protein>
    <recommendedName>
        <fullName evidence="3">histidine kinase</fullName>
        <ecNumber evidence="3">2.7.13.3</ecNumber>
    </recommendedName>
</protein>